<evidence type="ECO:0000259" key="14">
    <source>
        <dbReference type="PROSITE" id="PS51910"/>
    </source>
</evidence>
<dbReference type="GO" id="GO:0016020">
    <property type="term" value="C:membrane"/>
    <property type="evidence" value="ECO:0007669"/>
    <property type="project" value="UniProtKB-SubCell"/>
</dbReference>
<dbReference type="GO" id="GO:0006032">
    <property type="term" value="P:chitin catabolic process"/>
    <property type="evidence" value="ECO:0007669"/>
    <property type="project" value="EnsemblMetazoa"/>
</dbReference>
<evidence type="ECO:0000256" key="5">
    <source>
        <dbReference type="ARBA" id="ARBA00022801"/>
    </source>
</evidence>
<evidence type="ECO:0000256" key="4">
    <source>
        <dbReference type="ARBA" id="ARBA00022729"/>
    </source>
</evidence>
<evidence type="ECO:0000256" key="12">
    <source>
        <dbReference type="SAM" id="MobiDB-lite"/>
    </source>
</evidence>
<dbReference type="eggNOG" id="KOG2806">
    <property type="taxonomic scope" value="Eukaryota"/>
</dbReference>
<dbReference type="SUPFAM" id="SSF54556">
    <property type="entry name" value="Chitinase insertion domain"/>
    <property type="match status" value="2"/>
</dbReference>
<dbReference type="InterPro" id="IPR017853">
    <property type="entry name" value="GH"/>
</dbReference>
<feature type="region of interest" description="Disordered" evidence="12">
    <location>
        <begin position="666"/>
        <end position="718"/>
    </location>
</feature>
<dbReference type="GO" id="GO:0018990">
    <property type="term" value="P:ecdysis, chitin-based cuticle"/>
    <property type="evidence" value="ECO:0007669"/>
    <property type="project" value="EnsemblMetazoa"/>
</dbReference>
<gene>
    <name evidence="15" type="primary">Dgri\GH15677</name>
    <name evidence="15" type="ORF">Dgri_GH15677</name>
</gene>
<dbReference type="PANTHER" id="PTHR11177:SF317">
    <property type="entry name" value="CHITINASE 12-RELATED"/>
    <property type="match status" value="1"/>
</dbReference>
<name>B4IZP6_DROGR</name>
<keyword evidence="8" id="KW-1015">Disulfide bond</keyword>
<dbReference type="SUPFAM" id="SSF51445">
    <property type="entry name" value="(Trans)glycosidases"/>
    <property type="match status" value="2"/>
</dbReference>
<dbReference type="CDD" id="cd02872">
    <property type="entry name" value="GH18_chitolectin_chitotriosidase"/>
    <property type="match status" value="2"/>
</dbReference>
<dbReference type="FunCoup" id="B4IZP6">
    <property type="interactions" value="53"/>
</dbReference>
<dbReference type="Pfam" id="PF00704">
    <property type="entry name" value="Glyco_hydro_18"/>
    <property type="match status" value="2"/>
</dbReference>
<dbReference type="PANTHER" id="PTHR11177">
    <property type="entry name" value="CHITINASE"/>
    <property type="match status" value="1"/>
</dbReference>
<dbReference type="OrthoDB" id="76388at2759"/>
<comment type="subcellular location">
    <subcellularLocation>
        <location evidence="1">Membrane</location>
        <topology evidence="1">Multi-pass membrane protein</topology>
    </subcellularLocation>
</comment>
<evidence type="ECO:0000256" key="10">
    <source>
        <dbReference type="ARBA" id="ARBA00023295"/>
    </source>
</evidence>
<dbReference type="SMART" id="SM00636">
    <property type="entry name" value="Glyco_18"/>
    <property type="match status" value="2"/>
</dbReference>
<dbReference type="Proteomes" id="UP000001070">
    <property type="component" value="Unassembled WGS sequence"/>
</dbReference>
<keyword evidence="6 13" id="KW-1133">Transmembrane helix</keyword>
<dbReference type="InterPro" id="IPR050314">
    <property type="entry name" value="Glycosyl_Hydrlase_18"/>
</dbReference>
<feature type="domain" description="GH18" evidence="14">
    <location>
        <begin position="1186"/>
        <end position="1550"/>
    </location>
</feature>
<feature type="transmembrane region" description="Helical" evidence="13">
    <location>
        <begin position="321"/>
        <end position="345"/>
    </location>
</feature>
<dbReference type="STRING" id="7222.B4IZP6"/>
<dbReference type="GO" id="GO:0040003">
    <property type="term" value="P:chitin-based cuticle development"/>
    <property type="evidence" value="ECO:0007669"/>
    <property type="project" value="EnsemblMetazoa"/>
</dbReference>
<dbReference type="InterPro" id="IPR011583">
    <property type="entry name" value="Chitinase_II/V-like_cat"/>
</dbReference>
<dbReference type="Gene3D" id="3.20.20.80">
    <property type="entry name" value="Glycosidases"/>
    <property type="match status" value="2"/>
</dbReference>
<dbReference type="PROSITE" id="PS01095">
    <property type="entry name" value="GH18_1"/>
    <property type="match status" value="2"/>
</dbReference>
<dbReference type="PhylomeDB" id="B4IZP6"/>
<dbReference type="GO" id="GO:0005975">
    <property type="term" value="P:carbohydrate metabolic process"/>
    <property type="evidence" value="ECO:0007669"/>
    <property type="project" value="InterPro"/>
</dbReference>
<evidence type="ECO:0000256" key="7">
    <source>
        <dbReference type="ARBA" id="ARBA00023136"/>
    </source>
</evidence>
<dbReference type="GO" id="GO:0042060">
    <property type="term" value="P:wound healing"/>
    <property type="evidence" value="ECO:0007669"/>
    <property type="project" value="EnsemblMetazoa"/>
</dbReference>
<keyword evidence="16" id="KW-1185">Reference proteome</keyword>
<evidence type="ECO:0000313" key="15">
    <source>
        <dbReference type="EMBL" id="EDV95631.1"/>
    </source>
</evidence>
<dbReference type="Pfam" id="PF05478">
    <property type="entry name" value="Prominin"/>
    <property type="match status" value="1"/>
</dbReference>
<keyword evidence="3 13" id="KW-0812">Transmembrane</keyword>
<dbReference type="GO" id="GO:0035152">
    <property type="term" value="P:regulation of tube architecture, open tracheal system"/>
    <property type="evidence" value="ECO:0007669"/>
    <property type="project" value="EnsemblMetazoa"/>
</dbReference>
<keyword evidence="5 11" id="KW-0378">Hydrolase</keyword>
<dbReference type="GO" id="GO:0005576">
    <property type="term" value="C:extracellular region"/>
    <property type="evidence" value="ECO:0007669"/>
    <property type="project" value="TreeGrafter"/>
</dbReference>
<dbReference type="EMBL" id="CH916366">
    <property type="protein sequence ID" value="EDV95631.1"/>
    <property type="molecule type" value="Genomic_DNA"/>
</dbReference>
<dbReference type="InParanoid" id="B4IZP6"/>
<dbReference type="GO" id="GO:0004568">
    <property type="term" value="F:chitinase activity"/>
    <property type="evidence" value="ECO:0007669"/>
    <property type="project" value="EnsemblMetazoa"/>
</dbReference>
<feature type="domain" description="GH18" evidence="14">
    <location>
        <begin position="751"/>
        <end position="1122"/>
    </location>
</feature>
<protein>
    <submittedName>
        <fullName evidence="15">GH15677</fullName>
    </submittedName>
</protein>
<reference evidence="15 16" key="1">
    <citation type="journal article" date="2007" name="Nature">
        <title>Evolution of genes and genomes on the Drosophila phylogeny.</title>
        <authorList>
            <consortium name="Drosophila 12 Genomes Consortium"/>
            <person name="Clark A.G."/>
            <person name="Eisen M.B."/>
            <person name="Smith D.R."/>
            <person name="Bergman C.M."/>
            <person name="Oliver B."/>
            <person name="Markow T.A."/>
            <person name="Kaufman T.C."/>
            <person name="Kellis M."/>
            <person name="Gelbart W."/>
            <person name="Iyer V.N."/>
            <person name="Pollard D.A."/>
            <person name="Sackton T.B."/>
            <person name="Larracuente A.M."/>
            <person name="Singh N.D."/>
            <person name="Abad J.P."/>
            <person name="Abt D.N."/>
            <person name="Adryan B."/>
            <person name="Aguade M."/>
            <person name="Akashi H."/>
            <person name="Anderson W.W."/>
            <person name="Aquadro C.F."/>
            <person name="Ardell D.H."/>
            <person name="Arguello R."/>
            <person name="Artieri C.G."/>
            <person name="Barbash D.A."/>
            <person name="Barker D."/>
            <person name="Barsanti P."/>
            <person name="Batterham P."/>
            <person name="Batzoglou S."/>
            <person name="Begun D."/>
            <person name="Bhutkar A."/>
            <person name="Blanco E."/>
            <person name="Bosak S.A."/>
            <person name="Bradley R.K."/>
            <person name="Brand A.D."/>
            <person name="Brent M.R."/>
            <person name="Brooks A.N."/>
            <person name="Brown R.H."/>
            <person name="Butlin R.K."/>
            <person name="Caggese C."/>
            <person name="Calvi B.R."/>
            <person name="Bernardo de Carvalho A."/>
            <person name="Caspi A."/>
            <person name="Castrezana S."/>
            <person name="Celniker S.E."/>
            <person name="Chang J.L."/>
            <person name="Chapple C."/>
            <person name="Chatterji S."/>
            <person name="Chinwalla A."/>
            <person name="Civetta A."/>
            <person name="Clifton S.W."/>
            <person name="Comeron J.M."/>
            <person name="Costello J.C."/>
            <person name="Coyne J.A."/>
            <person name="Daub J."/>
            <person name="David R.G."/>
            <person name="Delcher A.L."/>
            <person name="Delehaunty K."/>
            <person name="Do C.B."/>
            <person name="Ebling H."/>
            <person name="Edwards K."/>
            <person name="Eickbush T."/>
            <person name="Evans J.D."/>
            <person name="Filipski A."/>
            <person name="Findeiss S."/>
            <person name="Freyhult E."/>
            <person name="Fulton L."/>
            <person name="Fulton R."/>
            <person name="Garcia A.C."/>
            <person name="Gardiner A."/>
            <person name="Garfield D.A."/>
            <person name="Garvin B.E."/>
            <person name="Gibson G."/>
            <person name="Gilbert D."/>
            <person name="Gnerre S."/>
            <person name="Godfrey J."/>
            <person name="Good R."/>
            <person name="Gotea V."/>
            <person name="Gravely B."/>
            <person name="Greenberg A.J."/>
            <person name="Griffiths-Jones S."/>
            <person name="Gross S."/>
            <person name="Guigo R."/>
            <person name="Gustafson E.A."/>
            <person name="Haerty W."/>
            <person name="Hahn M.W."/>
            <person name="Halligan D.L."/>
            <person name="Halpern A.L."/>
            <person name="Halter G.M."/>
            <person name="Han M.V."/>
            <person name="Heger A."/>
            <person name="Hillier L."/>
            <person name="Hinrichs A.S."/>
            <person name="Holmes I."/>
            <person name="Hoskins R.A."/>
            <person name="Hubisz M.J."/>
            <person name="Hultmark D."/>
            <person name="Huntley M.A."/>
            <person name="Jaffe D.B."/>
            <person name="Jagadeeshan S."/>
            <person name="Jeck W.R."/>
            <person name="Johnson J."/>
            <person name="Jones C.D."/>
            <person name="Jordan W.C."/>
            <person name="Karpen G.H."/>
            <person name="Kataoka E."/>
            <person name="Keightley P.D."/>
            <person name="Kheradpour P."/>
            <person name="Kirkness E.F."/>
            <person name="Koerich L.B."/>
            <person name="Kristiansen K."/>
            <person name="Kudrna D."/>
            <person name="Kulathinal R.J."/>
            <person name="Kumar S."/>
            <person name="Kwok R."/>
            <person name="Lander E."/>
            <person name="Langley C.H."/>
            <person name="Lapoint R."/>
            <person name="Lazzaro B.P."/>
            <person name="Lee S.J."/>
            <person name="Levesque L."/>
            <person name="Li R."/>
            <person name="Lin C.F."/>
            <person name="Lin M.F."/>
            <person name="Lindblad-Toh K."/>
            <person name="Llopart A."/>
            <person name="Long M."/>
            <person name="Low L."/>
            <person name="Lozovsky E."/>
            <person name="Lu J."/>
            <person name="Luo M."/>
            <person name="Machado C.A."/>
            <person name="Makalowski W."/>
            <person name="Marzo M."/>
            <person name="Matsuda M."/>
            <person name="Matzkin L."/>
            <person name="McAllister B."/>
            <person name="McBride C.S."/>
            <person name="McKernan B."/>
            <person name="McKernan K."/>
            <person name="Mendez-Lago M."/>
            <person name="Minx P."/>
            <person name="Mollenhauer M.U."/>
            <person name="Montooth K."/>
            <person name="Mount S.M."/>
            <person name="Mu X."/>
            <person name="Myers E."/>
            <person name="Negre B."/>
            <person name="Newfeld S."/>
            <person name="Nielsen R."/>
            <person name="Noor M.A."/>
            <person name="O'Grady P."/>
            <person name="Pachter L."/>
            <person name="Papaceit M."/>
            <person name="Parisi M.J."/>
            <person name="Parisi M."/>
            <person name="Parts L."/>
            <person name="Pedersen J.S."/>
            <person name="Pesole G."/>
            <person name="Phillippy A.M."/>
            <person name="Ponting C.P."/>
            <person name="Pop M."/>
            <person name="Porcelli D."/>
            <person name="Powell J.R."/>
            <person name="Prohaska S."/>
            <person name="Pruitt K."/>
            <person name="Puig M."/>
            <person name="Quesneville H."/>
            <person name="Ram K.R."/>
            <person name="Rand D."/>
            <person name="Rasmussen M.D."/>
            <person name="Reed L.K."/>
            <person name="Reenan R."/>
            <person name="Reily A."/>
            <person name="Remington K.A."/>
            <person name="Rieger T.T."/>
            <person name="Ritchie M.G."/>
            <person name="Robin C."/>
            <person name="Rogers Y.H."/>
            <person name="Rohde C."/>
            <person name="Rozas J."/>
            <person name="Rubenfield M.J."/>
            <person name="Ruiz A."/>
            <person name="Russo S."/>
            <person name="Salzberg S.L."/>
            <person name="Sanchez-Gracia A."/>
            <person name="Saranga D.J."/>
            <person name="Sato H."/>
            <person name="Schaeffer S.W."/>
            <person name="Schatz M.C."/>
            <person name="Schlenke T."/>
            <person name="Schwartz R."/>
            <person name="Segarra C."/>
            <person name="Singh R.S."/>
            <person name="Sirot L."/>
            <person name="Sirota M."/>
            <person name="Sisneros N.B."/>
            <person name="Smith C.D."/>
            <person name="Smith T.F."/>
            <person name="Spieth J."/>
            <person name="Stage D.E."/>
            <person name="Stark A."/>
            <person name="Stephan W."/>
            <person name="Strausberg R.L."/>
            <person name="Strempel S."/>
            <person name="Sturgill D."/>
            <person name="Sutton G."/>
            <person name="Sutton G.G."/>
            <person name="Tao W."/>
            <person name="Teichmann S."/>
            <person name="Tobari Y.N."/>
            <person name="Tomimura Y."/>
            <person name="Tsolas J.M."/>
            <person name="Valente V.L."/>
            <person name="Venter E."/>
            <person name="Venter J.C."/>
            <person name="Vicario S."/>
            <person name="Vieira F.G."/>
            <person name="Vilella A.J."/>
            <person name="Villasante A."/>
            <person name="Walenz B."/>
            <person name="Wang J."/>
            <person name="Wasserman M."/>
            <person name="Watts T."/>
            <person name="Wilson D."/>
            <person name="Wilson R.K."/>
            <person name="Wing R.A."/>
            <person name="Wolfner M.F."/>
            <person name="Wong A."/>
            <person name="Wong G.K."/>
            <person name="Wu C.I."/>
            <person name="Wu G."/>
            <person name="Yamamoto D."/>
            <person name="Yang H.P."/>
            <person name="Yang S.P."/>
            <person name="Yorke J.A."/>
            <person name="Yoshida K."/>
            <person name="Zdobnov E."/>
            <person name="Zhang P."/>
            <person name="Zhang Y."/>
            <person name="Zimin A.V."/>
            <person name="Baldwin J."/>
            <person name="Abdouelleil A."/>
            <person name="Abdulkadir J."/>
            <person name="Abebe A."/>
            <person name="Abera B."/>
            <person name="Abreu J."/>
            <person name="Acer S.C."/>
            <person name="Aftuck L."/>
            <person name="Alexander A."/>
            <person name="An P."/>
            <person name="Anderson E."/>
            <person name="Anderson S."/>
            <person name="Arachi H."/>
            <person name="Azer M."/>
            <person name="Bachantsang P."/>
            <person name="Barry A."/>
            <person name="Bayul T."/>
            <person name="Berlin A."/>
            <person name="Bessette D."/>
            <person name="Bloom T."/>
            <person name="Blye J."/>
            <person name="Boguslavskiy L."/>
            <person name="Bonnet C."/>
            <person name="Boukhgalter B."/>
            <person name="Bourzgui I."/>
            <person name="Brown A."/>
            <person name="Cahill P."/>
            <person name="Channer S."/>
            <person name="Cheshatsang Y."/>
            <person name="Chuda L."/>
            <person name="Citroen M."/>
            <person name="Collymore A."/>
            <person name="Cooke P."/>
            <person name="Costello M."/>
            <person name="D'Aco K."/>
            <person name="Daza R."/>
            <person name="De Haan G."/>
            <person name="DeGray S."/>
            <person name="DeMaso C."/>
            <person name="Dhargay N."/>
            <person name="Dooley K."/>
            <person name="Dooley E."/>
            <person name="Doricent M."/>
            <person name="Dorje P."/>
            <person name="Dorjee K."/>
            <person name="Dupes A."/>
            <person name="Elong R."/>
            <person name="Falk J."/>
            <person name="Farina A."/>
            <person name="Faro S."/>
            <person name="Ferguson D."/>
            <person name="Fisher S."/>
            <person name="Foley C.D."/>
            <person name="Franke A."/>
            <person name="Friedrich D."/>
            <person name="Gadbois L."/>
            <person name="Gearin G."/>
            <person name="Gearin C.R."/>
            <person name="Giannoukos G."/>
            <person name="Goode T."/>
            <person name="Graham J."/>
            <person name="Grandbois E."/>
            <person name="Grewal S."/>
            <person name="Gyaltsen K."/>
            <person name="Hafez N."/>
            <person name="Hagos B."/>
            <person name="Hall J."/>
            <person name="Henson C."/>
            <person name="Hollinger A."/>
            <person name="Honan T."/>
            <person name="Huard M.D."/>
            <person name="Hughes L."/>
            <person name="Hurhula B."/>
            <person name="Husby M.E."/>
            <person name="Kamat A."/>
            <person name="Kanga B."/>
            <person name="Kashin S."/>
            <person name="Khazanovich D."/>
            <person name="Kisner P."/>
            <person name="Lance K."/>
            <person name="Lara M."/>
            <person name="Lee W."/>
            <person name="Lennon N."/>
            <person name="Letendre F."/>
            <person name="LeVine R."/>
            <person name="Lipovsky A."/>
            <person name="Liu X."/>
            <person name="Liu J."/>
            <person name="Liu S."/>
            <person name="Lokyitsang T."/>
            <person name="Lokyitsang Y."/>
            <person name="Lubonja R."/>
            <person name="Lui A."/>
            <person name="MacDonald P."/>
            <person name="Magnisalis V."/>
            <person name="Maru K."/>
            <person name="Matthews C."/>
            <person name="McCusker W."/>
            <person name="McDonough S."/>
            <person name="Mehta T."/>
            <person name="Meldrim J."/>
            <person name="Meneus L."/>
            <person name="Mihai O."/>
            <person name="Mihalev A."/>
            <person name="Mihova T."/>
            <person name="Mittelman R."/>
            <person name="Mlenga V."/>
            <person name="Montmayeur A."/>
            <person name="Mulrain L."/>
            <person name="Navidi A."/>
            <person name="Naylor J."/>
            <person name="Negash T."/>
            <person name="Nguyen T."/>
            <person name="Nguyen N."/>
            <person name="Nicol R."/>
            <person name="Norbu C."/>
            <person name="Norbu N."/>
            <person name="Novod N."/>
            <person name="O'Neill B."/>
            <person name="Osman S."/>
            <person name="Markiewicz E."/>
            <person name="Oyono O.L."/>
            <person name="Patti C."/>
            <person name="Phunkhang P."/>
            <person name="Pierre F."/>
            <person name="Priest M."/>
            <person name="Raghuraman S."/>
            <person name="Rege F."/>
            <person name="Reyes R."/>
            <person name="Rise C."/>
            <person name="Rogov P."/>
            <person name="Ross K."/>
            <person name="Ryan E."/>
            <person name="Settipalli S."/>
            <person name="Shea T."/>
            <person name="Sherpa N."/>
            <person name="Shi L."/>
            <person name="Shih D."/>
            <person name="Sparrow T."/>
            <person name="Spaulding J."/>
            <person name="Stalker J."/>
            <person name="Stange-Thomann N."/>
            <person name="Stavropoulos S."/>
            <person name="Stone C."/>
            <person name="Strader C."/>
            <person name="Tesfaye S."/>
            <person name="Thomson T."/>
            <person name="Thoulutsang Y."/>
            <person name="Thoulutsang D."/>
            <person name="Topham K."/>
            <person name="Topping I."/>
            <person name="Tsamla T."/>
            <person name="Vassiliev H."/>
            <person name="Vo A."/>
            <person name="Wangchuk T."/>
            <person name="Wangdi T."/>
            <person name="Weiand M."/>
            <person name="Wilkinson J."/>
            <person name="Wilson A."/>
            <person name="Yadav S."/>
            <person name="Young G."/>
            <person name="Yu Q."/>
            <person name="Zembek L."/>
            <person name="Zhong D."/>
            <person name="Zimmer A."/>
            <person name="Zwirko Z."/>
            <person name="Jaffe D.B."/>
            <person name="Alvarez P."/>
            <person name="Brockman W."/>
            <person name="Butler J."/>
            <person name="Chin C."/>
            <person name="Gnerre S."/>
            <person name="Grabherr M."/>
            <person name="Kleber M."/>
            <person name="Mauceli E."/>
            <person name="MacCallum I."/>
        </authorList>
    </citation>
    <scope>NUCLEOTIDE SEQUENCE [LARGE SCALE GENOMIC DNA]</scope>
    <source>
        <strain evidence="16">Tucson 15287-2541.00</strain>
    </source>
</reference>
<dbReference type="OMA" id="QETIHER"/>
<dbReference type="HOGENOM" id="CLU_003329_0_0_1"/>
<evidence type="ECO:0000256" key="3">
    <source>
        <dbReference type="ARBA" id="ARBA00022692"/>
    </source>
</evidence>
<evidence type="ECO:0000256" key="6">
    <source>
        <dbReference type="ARBA" id="ARBA00022989"/>
    </source>
</evidence>
<organism evidence="16">
    <name type="scientific">Drosophila grimshawi</name>
    <name type="common">Hawaiian fruit fly</name>
    <name type="synonym">Idiomyia grimshawi</name>
    <dbReference type="NCBI Taxonomy" id="7222"/>
    <lineage>
        <taxon>Eukaryota</taxon>
        <taxon>Metazoa</taxon>
        <taxon>Ecdysozoa</taxon>
        <taxon>Arthropoda</taxon>
        <taxon>Hexapoda</taxon>
        <taxon>Insecta</taxon>
        <taxon>Pterygota</taxon>
        <taxon>Neoptera</taxon>
        <taxon>Endopterygota</taxon>
        <taxon>Diptera</taxon>
        <taxon>Brachycera</taxon>
        <taxon>Muscomorpha</taxon>
        <taxon>Ephydroidea</taxon>
        <taxon>Drosophilidae</taxon>
        <taxon>Drosophila</taxon>
        <taxon>Hawaiian Drosophila</taxon>
    </lineage>
</organism>
<dbReference type="FunFam" id="3.10.50.10:FF:000001">
    <property type="entry name" value="Chitinase 3-like 1"/>
    <property type="match status" value="2"/>
</dbReference>
<evidence type="ECO:0000256" key="13">
    <source>
        <dbReference type="SAM" id="Phobius"/>
    </source>
</evidence>
<dbReference type="InterPro" id="IPR029070">
    <property type="entry name" value="Chitinase_insertion_sf"/>
</dbReference>
<dbReference type="PROSITE" id="PS51910">
    <property type="entry name" value="GH18_2"/>
    <property type="match status" value="2"/>
</dbReference>
<dbReference type="InterPro" id="IPR008795">
    <property type="entry name" value="Prominin"/>
</dbReference>
<evidence type="ECO:0000256" key="11">
    <source>
        <dbReference type="RuleBase" id="RU000489"/>
    </source>
</evidence>
<dbReference type="InterPro" id="IPR001579">
    <property type="entry name" value="Glyco_hydro_18_chit_AS"/>
</dbReference>
<feature type="transmembrane region" description="Helical" evidence="13">
    <location>
        <begin position="278"/>
        <end position="300"/>
    </location>
</feature>
<dbReference type="InterPro" id="IPR001223">
    <property type="entry name" value="Glyco_hydro18_cat"/>
</dbReference>
<evidence type="ECO:0000256" key="2">
    <source>
        <dbReference type="ARBA" id="ARBA00006058"/>
    </source>
</evidence>
<dbReference type="SMR" id="B4IZP6"/>
<keyword evidence="9" id="KW-0325">Glycoprotein</keyword>
<proteinExistence type="inferred from homology"/>
<evidence type="ECO:0000256" key="8">
    <source>
        <dbReference type="ARBA" id="ARBA00023157"/>
    </source>
</evidence>
<keyword evidence="4" id="KW-0732">Signal</keyword>
<evidence type="ECO:0000256" key="1">
    <source>
        <dbReference type="ARBA" id="ARBA00004141"/>
    </source>
</evidence>
<comment type="similarity">
    <text evidence="2">Belongs to the prominin family.</text>
</comment>
<feature type="compositionally biased region" description="Basic residues" evidence="12">
    <location>
        <begin position="708"/>
        <end position="718"/>
    </location>
</feature>
<accession>B4IZP6</accession>
<dbReference type="Gene3D" id="3.10.50.10">
    <property type="match status" value="2"/>
</dbReference>
<evidence type="ECO:0000256" key="9">
    <source>
        <dbReference type="ARBA" id="ARBA00023180"/>
    </source>
</evidence>
<keyword evidence="10 11" id="KW-0326">Glycosidase</keyword>
<sequence length="1583" mass="180023">MTEGGFQWRGGFREQETIHERLGQRHYTYAEFTAFRSKVNYNQEPRYAPLGMDIVYKFIHFLFEHFQHLGGELPPDAHTHIFLDLMDVSEANALFDLELILDNMKKAQKLLWEVEKLKRDLHFYGTQLRDGIRGVKRDVNFACAVLCGNRECLRFLRHTDIQYLDTSKCLHFDKLPDIKPYLIAMEAIIAKDIGKTIRHGIQRLQVVGESIRSKLDPFIRPLLRDVHRGQELYRIQAKSMRNVIDTIIKDISLNTVKSTGMFKSFHDKYDYHRSSINITVFLFLLIIVITLIGGLVFGIFGPHRREYGNKLWNKRTGAWCLLLAIILIFSVFSLVVLVGLFYFVFGLITYLSACAPLTSAESNVIFRYLDSTIYMNLYWPKSQKEPKQEANAFLRMSSLIKDCHADEYIFNLLQNKKLYNIDDIISLKFIGSLPKVKIFEDQLVNSLAILTEKDSRVLKHLRSTHLSSFHSGLFTDFLCNELTPVDLPTTVSQLKKLHSSLETDWNIYEFARTALDNEASNLQRYHDVYISKIQSIIKKMRQKLLAIDKLILYNGRPFNQTIQLLHDAAKRAEMFIKVSGERYVNVVFANMTAFINDEIADYVNMVLDQCHRSVGNCAPLSRIYNRSTDLVCRRLVDPMLPPRLLRIAFVICLLIVLLSPSTDSAQTKTRRRLRRPTTTVSSKKVTEETPVAQKRIDQEPASTTSVSRRTRLRSKSKLRGGAAAAAAGGAALVASGSSLKGKKTKVDDGTPKIVCYYTNWSQYRVKIGKFVPEDIPAELCTHIIFAFGWLKKGKLSSYESNDETKDNVPGLYDRMMSLRKANPKLKILLAIGGWSFGTQKFKDMSATRYTRQTFVYSAIPFLRKRGFDGLDMDWEYPKGSDDKKNFVLLLKELREAFEAEAQELKQPRLLLSAAVPVGPDNVRGGYDVPAIASYLDFINLMAYDFHGKWERETGHNAPLYAPSTDSEWRKQLSVDNAASLWVKMGAPKEKLVIGMPTYGRSFTLANTDKHGPNAPATGGGREGVYTKESGFLAYYEICEMLLNGAVYVWDEEMKVPYMVDGDQWVGFDDERAIRNKMQWIKTNGYGGAMVWTVDMDDFKGEVCGGNVKYPLIGAMREELLGISRGKEAKDVNWTAVAATFEDIEEKPEPIKIDPEEIIKKVRKPHIQKKQRIKGGSHAVDTNTRPAQVFCYLTSWSAKRPGAGKFEPDNIDPKLCTHIVYAFATLQDYKLTEATDDDPENYESVIALRDTNPDLQILLAIGGWAFGSTPFKELTSNVFRMNQFVYEAIDFLRDYKFNGLDVDWEYPRGAEDRVAYVNLLRELRVAFEGEAKSSGLPRLLLTAAVPASFEAIAAGYDVPEISKYLDFINVMTYDFHGQWERTVGHNSPLFALESATGYQKKLTVDYSAREWVKQGAPKEKLLIGMPTYGRSFELVNDTQFDIGSPSSGGGKSGKFTSEAGFLSYYEVCSFLAADNTTLVWDSEQQVPFAYRGNQWVGFDDERSLKTKTEWLKEQGFGGIMVWSIDMDDFSGRCGSGKYPLLNALSDELKDYKVALEYDGPYESHGPRGAYTTKDRERLRLAREC</sequence>
<dbReference type="eggNOG" id="KOG4331">
    <property type="taxonomic scope" value="Eukaryota"/>
</dbReference>
<evidence type="ECO:0000313" key="16">
    <source>
        <dbReference type="Proteomes" id="UP000001070"/>
    </source>
</evidence>
<dbReference type="GO" id="GO:0008061">
    <property type="term" value="F:chitin binding"/>
    <property type="evidence" value="ECO:0007669"/>
    <property type="project" value="InterPro"/>
</dbReference>
<keyword evidence="7 13" id="KW-0472">Membrane</keyword>
<dbReference type="FunFam" id="3.20.20.80:FF:000007">
    <property type="entry name" value="Acidic mammalian chitinase"/>
    <property type="match status" value="2"/>
</dbReference>